<dbReference type="InterPro" id="IPR051044">
    <property type="entry name" value="MAG_DAG_Lipase"/>
</dbReference>
<protein>
    <recommendedName>
        <fullName evidence="4">Monoacylglycerol lipase</fullName>
        <ecNumber evidence="3">3.1.1.23</ecNumber>
    </recommendedName>
</protein>
<keyword evidence="7" id="KW-1185">Reference proteome</keyword>
<accession>A0A0P6Z107</accession>
<name>A0A0P6Z107_9CHLR</name>
<evidence type="ECO:0000313" key="6">
    <source>
        <dbReference type="EMBL" id="KPL90636.1"/>
    </source>
</evidence>
<dbReference type="Pfam" id="PF12146">
    <property type="entry name" value="Hydrolase_4"/>
    <property type="match status" value="1"/>
</dbReference>
<dbReference type="STRING" id="70996.SE18_06105"/>
<dbReference type="PANTHER" id="PTHR11614">
    <property type="entry name" value="PHOSPHOLIPASE-RELATED"/>
    <property type="match status" value="1"/>
</dbReference>
<dbReference type="AlphaFoldDB" id="A0A0P6Z107"/>
<evidence type="ECO:0000259" key="5">
    <source>
        <dbReference type="Pfam" id="PF12146"/>
    </source>
</evidence>
<organism evidence="6 7">
    <name type="scientific">Herpetosiphon geysericola</name>
    <dbReference type="NCBI Taxonomy" id="70996"/>
    <lineage>
        <taxon>Bacteria</taxon>
        <taxon>Bacillati</taxon>
        <taxon>Chloroflexota</taxon>
        <taxon>Chloroflexia</taxon>
        <taxon>Herpetosiphonales</taxon>
        <taxon>Herpetosiphonaceae</taxon>
        <taxon>Herpetosiphon</taxon>
    </lineage>
</organism>
<dbReference type="FunFam" id="3.40.50.1820:FF:000117">
    <property type="entry name" value="Monoglyceride lipase, putative"/>
    <property type="match status" value="1"/>
</dbReference>
<proteinExistence type="inferred from homology"/>
<gene>
    <name evidence="6" type="ORF">SE18_06105</name>
</gene>
<dbReference type="OrthoDB" id="9806902at2"/>
<comment type="catalytic activity">
    <reaction evidence="1">
        <text>Hydrolyzes glycerol monoesters of long-chain fatty acids.</text>
        <dbReference type="EC" id="3.1.1.23"/>
    </reaction>
</comment>
<evidence type="ECO:0000256" key="4">
    <source>
        <dbReference type="ARBA" id="ARBA00071261"/>
    </source>
</evidence>
<dbReference type="RefSeq" id="WP_054533544.1">
    <property type="nucleotide sequence ID" value="NZ_LGKP01000011.1"/>
</dbReference>
<feature type="domain" description="Serine aminopeptidase S33" evidence="5">
    <location>
        <begin position="25"/>
        <end position="260"/>
    </location>
</feature>
<reference evidence="6 7" key="1">
    <citation type="submission" date="2015-07" db="EMBL/GenBank/DDBJ databases">
        <title>Whole genome sequence of Herpetosiphon geysericola DSM 7119.</title>
        <authorList>
            <person name="Hemp J."/>
            <person name="Ward L.M."/>
            <person name="Pace L.A."/>
            <person name="Fischer W.W."/>
        </authorList>
    </citation>
    <scope>NUCLEOTIDE SEQUENCE [LARGE SCALE GENOMIC DNA]</scope>
    <source>
        <strain evidence="6 7">DSM 7119</strain>
    </source>
</reference>
<dbReference type="Proteomes" id="UP000050277">
    <property type="component" value="Unassembled WGS sequence"/>
</dbReference>
<dbReference type="EMBL" id="LGKP01000011">
    <property type="protein sequence ID" value="KPL90636.1"/>
    <property type="molecule type" value="Genomic_DNA"/>
</dbReference>
<evidence type="ECO:0000313" key="7">
    <source>
        <dbReference type="Proteomes" id="UP000050277"/>
    </source>
</evidence>
<dbReference type="InterPro" id="IPR022742">
    <property type="entry name" value="Hydrolase_4"/>
</dbReference>
<evidence type="ECO:0000256" key="2">
    <source>
        <dbReference type="ARBA" id="ARBA00008645"/>
    </source>
</evidence>
<dbReference type="InterPro" id="IPR000073">
    <property type="entry name" value="AB_hydrolase_1"/>
</dbReference>
<sequence length="277" mass="30629">MEHTTATFTGVHNTTIFYQTWRPATPKATVVVVHGYAEHSGRYRHVAEALVAANYSVWALDHRGHGQSQGNRATVKHFEEFVNDLASFVRLVRDKEPNGPLFMLGHSMGGLISTLYTLEYGHNLHGLVLTGPAFKVDAKTPKAVVKVGAFISKFLPQLPVAPFDPQWNSRDPQVVEAFKADALNYKGGIKAQMGTAMINATRVIDQRASEISLPVLMLQGLDDRLVSPEAAIHAFGLFKSQDKTLHTYPGLYHEVLNEPEQTTLIPLIVEWLDAHIG</sequence>
<comment type="caution">
    <text evidence="6">The sequence shown here is derived from an EMBL/GenBank/DDBJ whole genome shotgun (WGS) entry which is preliminary data.</text>
</comment>
<dbReference type="Gene3D" id="3.40.50.1820">
    <property type="entry name" value="alpha/beta hydrolase"/>
    <property type="match status" value="1"/>
</dbReference>
<comment type="similarity">
    <text evidence="2">Belongs to the AB hydrolase superfamily.</text>
</comment>
<dbReference type="EC" id="3.1.1.23" evidence="3"/>
<dbReference type="SUPFAM" id="SSF53474">
    <property type="entry name" value="alpha/beta-Hydrolases"/>
    <property type="match status" value="1"/>
</dbReference>
<evidence type="ECO:0000256" key="1">
    <source>
        <dbReference type="ARBA" id="ARBA00001613"/>
    </source>
</evidence>
<evidence type="ECO:0000256" key="3">
    <source>
        <dbReference type="ARBA" id="ARBA00013254"/>
    </source>
</evidence>
<dbReference type="GO" id="GO:0047372">
    <property type="term" value="F:monoacylglycerol lipase activity"/>
    <property type="evidence" value="ECO:0007669"/>
    <property type="project" value="UniProtKB-EC"/>
</dbReference>
<dbReference type="PRINTS" id="PR00111">
    <property type="entry name" value="ABHYDROLASE"/>
</dbReference>
<dbReference type="InterPro" id="IPR029058">
    <property type="entry name" value="AB_hydrolase_fold"/>
</dbReference>